<evidence type="ECO:0000259" key="6">
    <source>
        <dbReference type="SMART" id="SM00849"/>
    </source>
</evidence>
<dbReference type="SMART" id="SM00849">
    <property type="entry name" value="Lactamase_B"/>
    <property type="match status" value="1"/>
</dbReference>
<name>A0A126R1H7_METOL</name>
<dbReference type="PATRIC" id="fig|294671.3.peg.1650"/>
<keyword evidence="9" id="KW-1185">Reference proteome</keyword>
<evidence type="ECO:0000313" key="7">
    <source>
        <dbReference type="EMBL" id="AMK16141.1"/>
    </source>
</evidence>
<reference evidence="9" key="2">
    <citation type="submission" date="2016-02" db="EMBL/GenBank/DDBJ databases">
        <title>The draft genome sequence of the rumen methanogen Methanobrevibacter olleyae YLM1.</title>
        <authorList>
            <consortium name="New Zealand Agricultural Greenhouse Gas Research Centre/Pastoral Greenhouse Gas Research Consortium"/>
            <person name="Kelly W.J."/>
            <person name="Li D."/>
            <person name="Lambie S.C."/>
            <person name="Attwood G.T."/>
            <person name="Altermann E."/>
            <person name="Leahy S.C."/>
        </authorList>
    </citation>
    <scope>NUCLEOTIDE SEQUENCE [LARGE SCALE GENOMIC DNA]</scope>
    <source>
        <strain evidence="9">YLM1</strain>
    </source>
</reference>
<dbReference type="RefSeq" id="WP_067148247.1">
    <property type="nucleotide sequence ID" value="NZ_CP014265.1"/>
</dbReference>
<evidence type="ECO:0000256" key="3">
    <source>
        <dbReference type="ARBA" id="ARBA00022723"/>
    </source>
</evidence>
<dbReference type="GeneID" id="28489904"/>
<dbReference type="Pfam" id="PF00753">
    <property type="entry name" value="Lactamase_B"/>
    <property type="match status" value="1"/>
</dbReference>
<proteinExistence type="inferred from homology"/>
<dbReference type="GO" id="GO:0046872">
    <property type="term" value="F:metal ion binding"/>
    <property type="evidence" value="ECO:0007669"/>
    <property type="project" value="UniProtKB-KW"/>
</dbReference>
<dbReference type="Gene3D" id="3.60.15.10">
    <property type="entry name" value="Ribonuclease Z/Hydroxyacylglutathione hydrolase-like"/>
    <property type="match status" value="1"/>
</dbReference>
<sequence>MEIKAIKTYENGFMTQAFAFGGEEGIDNFDSSIKYRSSIQNYLIDTGDEVILVDTDMPIEFPKQEVDESTTLFMGNRINDYLSALKELGYEKEDVTKILITHKHPDHTGELRHFPNAKIYLSKTEADEVDYDGDNLVPVEFKDGEYYNFKKSEKILEGIYLIEAIGHTIGNSIVIIENDGLFYMIHGDVTYTDEALYANKLSIVFEDVEKSRETLDAVREFIKNNPTVYLSTHTPLGYENLENKKVIDLENPPKSIYPNY</sequence>
<evidence type="ECO:0000256" key="5">
    <source>
        <dbReference type="ARBA" id="ARBA00022833"/>
    </source>
</evidence>
<accession>A0A126R1H7</accession>
<comment type="similarity">
    <text evidence="2">Belongs to the metallo-beta-lactamase superfamily.</text>
</comment>
<protein>
    <submittedName>
        <fullName evidence="8">Glyoxylase, beta-lactamase superfamily II</fullName>
    </submittedName>
    <submittedName>
        <fullName evidence="7">Metallo-beta-lactamase superfamily protein</fullName>
    </submittedName>
</protein>
<feature type="domain" description="Metallo-beta-lactamase" evidence="6">
    <location>
        <begin position="38"/>
        <end position="233"/>
    </location>
</feature>
<evidence type="ECO:0000256" key="4">
    <source>
        <dbReference type="ARBA" id="ARBA00022801"/>
    </source>
</evidence>
<dbReference type="InterPro" id="IPR001279">
    <property type="entry name" value="Metallo-B-lactamas"/>
</dbReference>
<dbReference type="InterPro" id="IPR036866">
    <property type="entry name" value="RibonucZ/Hydroxyglut_hydro"/>
</dbReference>
<dbReference type="KEGG" id="mol:YLM1_1586"/>
<dbReference type="SUPFAM" id="SSF56281">
    <property type="entry name" value="Metallo-hydrolase/oxidoreductase"/>
    <property type="match status" value="1"/>
</dbReference>
<evidence type="ECO:0000256" key="2">
    <source>
        <dbReference type="ARBA" id="ARBA00007749"/>
    </source>
</evidence>
<dbReference type="AlphaFoldDB" id="A0A126R1H7"/>
<keyword evidence="5" id="KW-0862">Zinc</keyword>
<organism evidence="7 9">
    <name type="scientific">Methanobrevibacter olleyae</name>
    <dbReference type="NCBI Taxonomy" id="294671"/>
    <lineage>
        <taxon>Archaea</taxon>
        <taxon>Methanobacteriati</taxon>
        <taxon>Methanobacteriota</taxon>
        <taxon>Methanomada group</taxon>
        <taxon>Methanobacteria</taxon>
        <taxon>Methanobacteriales</taxon>
        <taxon>Methanobacteriaceae</taxon>
        <taxon>Methanobrevibacter</taxon>
    </lineage>
</organism>
<keyword evidence="3" id="KW-0479">Metal-binding</keyword>
<reference evidence="10" key="3">
    <citation type="submission" date="2016-10" db="EMBL/GenBank/DDBJ databases">
        <authorList>
            <person name="Varghese N."/>
        </authorList>
    </citation>
    <scope>NUCLEOTIDE SEQUENCE [LARGE SCALE GENOMIC DNA]</scope>
    <source>
        <strain evidence="10">DSM 16632</strain>
    </source>
</reference>
<evidence type="ECO:0000313" key="8">
    <source>
        <dbReference type="EMBL" id="SFL32117.1"/>
    </source>
</evidence>
<evidence type="ECO:0000256" key="1">
    <source>
        <dbReference type="ARBA" id="ARBA00001947"/>
    </source>
</evidence>
<evidence type="ECO:0000313" key="10">
    <source>
        <dbReference type="Proteomes" id="UP000183442"/>
    </source>
</evidence>
<reference evidence="7 9" key="1">
    <citation type="journal article" date="2016" name="Genome Announc.">
        <title>Draft Genome Sequence of the Rumen Methanogen Methanobrevibacter olleyae YLM1.</title>
        <authorList>
            <person name="Kelly W.J."/>
            <person name="Li D."/>
            <person name="Lambie S.C."/>
            <person name="Cox F."/>
            <person name="Attwood G.T."/>
            <person name="Altermann E."/>
            <person name="Leahy S.C."/>
        </authorList>
    </citation>
    <scope>NUCLEOTIDE SEQUENCE [LARGE SCALE GENOMIC DNA]</scope>
    <source>
        <strain evidence="7 9">YLM1</strain>
    </source>
</reference>
<evidence type="ECO:0000313" key="9">
    <source>
        <dbReference type="Proteomes" id="UP000066376"/>
    </source>
</evidence>
<dbReference type="Proteomes" id="UP000183442">
    <property type="component" value="Unassembled WGS sequence"/>
</dbReference>
<gene>
    <name evidence="8" type="ORF">SAMN02910297_00566</name>
    <name evidence="7" type="ORF">YLM1_1586</name>
</gene>
<dbReference type="EMBL" id="FOTL01000006">
    <property type="protein sequence ID" value="SFL32117.1"/>
    <property type="molecule type" value="Genomic_DNA"/>
</dbReference>
<keyword evidence="4" id="KW-0378">Hydrolase</keyword>
<dbReference type="InterPro" id="IPR051013">
    <property type="entry name" value="MBL_superfamily_lactonases"/>
</dbReference>
<dbReference type="STRING" id="294671.YLM1_1586"/>
<comment type="cofactor">
    <cofactor evidence="1">
        <name>Zn(2+)</name>
        <dbReference type="ChEBI" id="CHEBI:29105"/>
    </cofactor>
</comment>
<dbReference type="Proteomes" id="UP000066376">
    <property type="component" value="Chromosome"/>
</dbReference>
<dbReference type="OrthoDB" id="7773at2157"/>
<reference evidence="8" key="4">
    <citation type="submission" date="2016-10" db="EMBL/GenBank/DDBJ databases">
        <authorList>
            <person name="de Groot N.N."/>
        </authorList>
    </citation>
    <scope>NUCLEOTIDE SEQUENCE [LARGE SCALE GENOMIC DNA]</scope>
    <source>
        <strain evidence="8">DSM 16632</strain>
    </source>
</reference>
<dbReference type="PANTHER" id="PTHR42978:SF2">
    <property type="entry name" value="102 KBASES UNSTABLE REGION: FROM 1 TO 119443"/>
    <property type="match status" value="1"/>
</dbReference>
<dbReference type="EMBL" id="CP014265">
    <property type="protein sequence ID" value="AMK16141.1"/>
    <property type="molecule type" value="Genomic_DNA"/>
</dbReference>
<dbReference type="GO" id="GO:0016787">
    <property type="term" value="F:hydrolase activity"/>
    <property type="evidence" value="ECO:0007669"/>
    <property type="project" value="UniProtKB-KW"/>
</dbReference>
<dbReference type="PANTHER" id="PTHR42978">
    <property type="entry name" value="QUORUM-QUENCHING LACTONASE YTNP-RELATED-RELATED"/>
    <property type="match status" value="1"/>
</dbReference>